<sequence length="490" mass="57029">METRNSVISEYENNSQNRIPEVIFWTGEGQISPHLLYEFFASKGIGLYYPDEKTKKKGEPMIVKVDGNLVSEVGISYLLGLAKEHIIEVTAENGESGPILDSLHRNTSLFGDKNLKLLPPLNLKFLDDTKEAGYFFFSNGILKVTAEKITLNNYEDYDEYIWESSIIDFPFNLVNVASLINSSDFMQFLRDLTVVNEEEQSLKRLKSLSTAIGYLLHKFKDGTTNKAIILMDMFVNGLPNGGSGKTLLISAIGKIRNLAIVDGKKYDQREWFELSSVELDTGILLFDDVKKDFDFEQIFALMTTGLYRRRKYENHVFIPHEKAPKVAITTNYAINGESNSFKRRMWEFEVSSTFNADFTPRDKYSKNFFDEWNETEWNFFYNTMLRCLQLYMKEGLIEPEPINLRYTKLVNSTCEEFIEFANHHIELNTQLDKKVLYLNFIKEYPEYKYQLNQRTFTHWLRTWGAYNKYKVVEGHTGSTRYILFVSHPIT</sequence>
<comment type="caution">
    <text evidence="1">The sequence shown here is derived from an EMBL/GenBank/DDBJ whole genome shotgun (WGS) entry which is preliminary data.</text>
</comment>
<dbReference type="SUPFAM" id="SSF52540">
    <property type="entry name" value="P-loop containing nucleoside triphosphate hydrolases"/>
    <property type="match status" value="1"/>
</dbReference>
<evidence type="ECO:0008006" key="3">
    <source>
        <dbReference type="Google" id="ProtNLM"/>
    </source>
</evidence>
<dbReference type="RefSeq" id="WP_119440319.1">
    <property type="nucleotide sequence ID" value="NZ_QWGR01000024.1"/>
</dbReference>
<organism evidence="1 2">
    <name type="scientific">Maribellus luteus</name>
    <dbReference type="NCBI Taxonomy" id="2305463"/>
    <lineage>
        <taxon>Bacteria</taxon>
        <taxon>Pseudomonadati</taxon>
        <taxon>Bacteroidota</taxon>
        <taxon>Bacteroidia</taxon>
        <taxon>Marinilabiliales</taxon>
        <taxon>Prolixibacteraceae</taxon>
        <taxon>Maribellus</taxon>
    </lineage>
</organism>
<gene>
    <name evidence="1" type="ORF">D1614_22850</name>
</gene>
<protein>
    <recommendedName>
        <fullName evidence="3">SF3 helicase domain-containing protein</fullName>
    </recommendedName>
</protein>
<evidence type="ECO:0000313" key="2">
    <source>
        <dbReference type="Proteomes" id="UP000265926"/>
    </source>
</evidence>
<dbReference type="Proteomes" id="UP000265926">
    <property type="component" value="Unassembled WGS sequence"/>
</dbReference>
<dbReference type="AlphaFoldDB" id="A0A399SP90"/>
<name>A0A399SP90_9BACT</name>
<evidence type="ECO:0000313" key="1">
    <source>
        <dbReference type="EMBL" id="RIJ45510.1"/>
    </source>
</evidence>
<accession>A0A399SP90</accession>
<reference evidence="1 2" key="1">
    <citation type="submission" date="2018-08" db="EMBL/GenBank/DDBJ databases">
        <title>Pallidiluteibacterium maritimus gen. nov., sp. nov., isolated from coastal sediment.</title>
        <authorList>
            <person name="Zhou L.Y."/>
        </authorList>
    </citation>
    <scope>NUCLEOTIDE SEQUENCE [LARGE SCALE GENOMIC DNA]</scope>
    <source>
        <strain evidence="1 2">XSD2</strain>
    </source>
</reference>
<dbReference type="OrthoDB" id="840343at2"/>
<dbReference type="EMBL" id="QWGR01000024">
    <property type="protein sequence ID" value="RIJ45510.1"/>
    <property type="molecule type" value="Genomic_DNA"/>
</dbReference>
<dbReference type="InterPro" id="IPR027417">
    <property type="entry name" value="P-loop_NTPase"/>
</dbReference>
<keyword evidence="2" id="KW-1185">Reference proteome</keyword>
<proteinExistence type="predicted"/>